<protein>
    <recommendedName>
        <fullName evidence="1">Methyltransferase type 11 domain-containing protein</fullName>
    </recommendedName>
</protein>
<proteinExistence type="predicted"/>
<dbReference type="CDD" id="cd02440">
    <property type="entry name" value="AdoMet_MTases"/>
    <property type="match status" value="1"/>
</dbReference>
<dbReference type="STRING" id="337097.BHF71_02170"/>
<name>A0A1D2YUR6_9BACI</name>
<reference evidence="2 3" key="1">
    <citation type="submission" date="2016-09" db="EMBL/GenBank/DDBJ databases">
        <title>Draft genome sequence for the type strain of Vulcanibacillus modesticaldus BR, a strictly anaerobic, moderately thermophilic, and nitrate-reducing bacterium from deep sea-hydrothermal vents of the Mid-Atlantic Ridge.</title>
        <authorList>
            <person name="Abin C.A."/>
            <person name="Hollibaugh J.T."/>
        </authorList>
    </citation>
    <scope>NUCLEOTIDE SEQUENCE [LARGE SCALE GENOMIC DNA]</scope>
    <source>
        <strain evidence="2 3">BR</strain>
    </source>
</reference>
<sequence>MAWFDRFAKNYDSWYETKLGRFVDEVEKRLIAELANFQSGEKVLDIGAGTGNYSIWLAKKGLHVTAIDQSTPMMELAKKKAYKEGLRIDWEIADAHSLPFSDESFDLVISVTAIEFMEHPDTVLKEAMRVLRPKGRLVIGLLTKDSDWGELYQKNSQKDSDSVFKKAHLYTEQELFQLLPQTFKLKKGLYFPPQKEFDIKAAWNIEIAKQREQAIRAGFFALRWDKE</sequence>
<dbReference type="Proteomes" id="UP000243739">
    <property type="component" value="Unassembled WGS sequence"/>
</dbReference>
<evidence type="ECO:0000313" key="2">
    <source>
        <dbReference type="EMBL" id="OEF99411.1"/>
    </source>
</evidence>
<dbReference type="Gene3D" id="3.40.50.150">
    <property type="entry name" value="Vaccinia Virus protein VP39"/>
    <property type="match status" value="1"/>
</dbReference>
<dbReference type="EMBL" id="MIJF01000024">
    <property type="protein sequence ID" value="OEF99411.1"/>
    <property type="molecule type" value="Genomic_DNA"/>
</dbReference>
<dbReference type="GO" id="GO:0008757">
    <property type="term" value="F:S-adenosylmethionine-dependent methyltransferase activity"/>
    <property type="evidence" value="ECO:0007669"/>
    <property type="project" value="InterPro"/>
</dbReference>
<dbReference type="PANTHER" id="PTHR43591">
    <property type="entry name" value="METHYLTRANSFERASE"/>
    <property type="match status" value="1"/>
</dbReference>
<dbReference type="AlphaFoldDB" id="A0A1D2YUR6"/>
<accession>A0A1D2YUR6</accession>
<dbReference type="InterPro" id="IPR029063">
    <property type="entry name" value="SAM-dependent_MTases_sf"/>
</dbReference>
<dbReference type="SUPFAM" id="SSF53335">
    <property type="entry name" value="S-adenosyl-L-methionine-dependent methyltransferases"/>
    <property type="match status" value="1"/>
</dbReference>
<dbReference type="RefSeq" id="WP_069656805.1">
    <property type="nucleotide sequence ID" value="NZ_MIJF01000024.1"/>
</dbReference>
<dbReference type="PANTHER" id="PTHR43591:SF24">
    <property type="entry name" value="2-METHOXY-6-POLYPRENYL-1,4-BENZOQUINOL METHYLASE, MITOCHONDRIAL"/>
    <property type="match status" value="1"/>
</dbReference>
<dbReference type="Pfam" id="PF08241">
    <property type="entry name" value="Methyltransf_11"/>
    <property type="match status" value="1"/>
</dbReference>
<dbReference type="InterPro" id="IPR013216">
    <property type="entry name" value="Methyltransf_11"/>
</dbReference>
<evidence type="ECO:0000313" key="3">
    <source>
        <dbReference type="Proteomes" id="UP000243739"/>
    </source>
</evidence>
<keyword evidence="3" id="KW-1185">Reference proteome</keyword>
<gene>
    <name evidence="2" type="ORF">BHF71_02170</name>
</gene>
<evidence type="ECO:0000259" key="1">
    <source>
        <dbReference type="Pfam" id="PF08241"/>
    </source>
</evidence>
<dbReference type="OrthoDB" id="43862at2"/>
<feature type="domain" description="Methyltransferase type 11" evidence="1">
    <location>
        <begin position="44"/>
        <end position="139"/>
    </location>
</feature>
<organism evidence="2 3">
    <name type="scientific">Vulcanibacillus modesticaldus</name>
    <dbReference type="NCBI Taxonomy" id="337097"/>
    <lineage>
        <taxon>Bacteria</taxon>
        <taxon>Bacillati</taxon>
        <taxon>Bacillota</taxon>
        <taxon>Bacilli</taxon>
        <taxon>Bacillales</taxon>
        <taxon>Bacillaceae</taxon>
        <taxon>Vulcanibacillus</taxon>
    </lineage>
</organism>
<comment type="caution">
    <text evidence="2">The sequence shown here is derived from an EMBL/GenBank/DDBJ whole genome shotgun (WGS) entry which is preliminary data.</text>
</comment>